<dbReference type="EMBL" id="VJMF01000061">
    <property type="protein sequence ID" value="TRL31027.1"/>
    <property type="molecule type" value="Genomic_DNA"/>
</dbReference>
<dbReference type="Proteomes" id="UP000316781">
    <property type="component" value="Unassembled WGS sequence"/>
</dbReference>
<dbReference type="PROSITE" id="PS51755">
    <property type="entry name" value="OMPR_PHOB"/>
    <property type="match status" value="1"/>
</dbReference>
<dbReference type="PROSITE" id="PS50110">
    <property type="entry name" value="RESPONSE_REGULATORY"/>
    <property type="match status" value="1"/>
</dbReference>
<evidence type="ECO:0000256" key="6">
    <source>
        <dbReference type="PROSITE-ProRule" id="PRU00169"/>
    </source>
</evidence>
<reference evidence="10 11" key="1">
    <citation type="submission" date="2019-07" db="EMBL/GenBank/DDBJ databases">
        <title>Ln-dependent methylotrophs.</title>
        <authorList>
            <person name="Tani A."/>
        </authorList>
    </citation>
    <scope>NUCLEOTIDE SEQUENCE [LARGE SCALE GENOMIC DNA]</scope>
    <source>
        <strain evidence="10 11">SM89A</strain>
    </source>
</reference>
<evidence type="ECO:0000313" key="10">
    <source>
        <dbReference type="EMBL" id="TRL31027.1"/>
    </source>
</evidence>
<keyword evidence="3" id="KW-0805">Transcription regulation</keyword>
<feature type="modified residue" description="4-aspartylphosphate" evidence="6">
    <location>
        <position position="51"/>
    </location>
</feature>
<dbReference type="RefSeq" id="WP_142863660.1">
    <property type="nucleotide sequence ID" value="NZ_VJMF01000061.1"/>
</dbReference>
<dbReference type="SMART" id="SM00862">
    <property type="entry name" value="Trans_reg_C"/>
    <property type="match status" value="1"/>
</dbReference>
<dbReference type="PANTHER" id="PTHR48111">
    <property type="entry name" value="REGULATOR OF RPOS"/>
    <property type="match status" value="1"/>
</dbReference>
<feature type="domain" description="OmpR/PhoB-type" evidence="9">
    <location>
        <begin position="124"/>
        <end position="222"/>
    </location>
</feature>
<protein>
    <submittedName>
        <fullName evidence="10">Response regulator transcription factor</fullName>
    </submittedName>
</protein>
<dbReference type="SUPFAM" id="SSF52172">
    <property type="entry name" value="CheY-like"/>
    <property type="match status" value="1"/>
</dbReference>
<dbReference type="InterPro" id="IPR011006">
    <property type="entry name" value="CheY-like_superfamily"/>
</dbReference>
<evidence type="ECO:0000256" key="4">
    <source>
        <dbReference type="ARBA" id="ARBA00023125"/>
    </source>
</evidence>
<name>A0A549SNA5_METSR</name>
<evidence type="ECO:0000256" key="2">
    <source>
        <dbReference type="ARBA" id="ARBA00023012"/>
    </source>
</evidence>
<keyword evidence="5" id="KW-0804">Transcription</keyword>
<evidence type="ECO:0000259" key="9">
    <source>
        <dbReference type="PROSITE" id="PS51755"/>
    </source>
</evidence>
<dbReference type="InterPro" id="IPR036388">
    <property type="entry name" value="WH-like_DNA-bd_sf"/>
</dbReference>
<evidence type="ECO:0000259" key="8">
    <source>
        <dbReference type="PROSITE" id="PS50110"/>
    </source>
</evidence>
<dbReference type="Pfam" id="PF00072">
    <property type="entry name" value="Response_reg"/>
    <property type="match status" value="1"/>
</dbReference>
<proteinExistence type="predicted"/>
<dbReference type="GO" id="GO:0005829">
    <property type="term" value="C:cytosol"/>
    <property type="evidence" value="ECO:0007669"/>
    <property type="project" value="TreeGrafter"/>
</dbReference>
<feature type="domain" description="Response regulatory" evidence="8">
    <location>
        <begin position="2"/>
        <end position="116"/>
    </location>
</feature>
<evidence type="ECO:0000256" key="5">
    <source>
        <dbReference type="ARBA" id="ARBA00023163"/>
    </source>
</evidence>
<keyword evidence="2" id="KW-0902">Two-component regulatory system</keyword>
<accession>A0A549SNA5</accession>
<dbReference type="PANTHER" id="PTHR48111:SF1">
    <property type="entry name" value="TWO-COMPONENT RESPONSE REGULATOR ORR33"/>
    <property type="match status" value="1"/>
</dbReference>
<feature type="DNA-binding region" description="OmpR/PhoB-type" evidence="7">
    <location>
        <begin position="124"/>
        <end position="222"/>
    </location>
</feature>
<evidence type="ECO:0000256" key="7">
    <source>
        <dbReference type="PROSITE-ProRule" id="PRU01091"/>
    </source>
</evidence>
<dbReference type="Gene3D" id="3.40.50.2300">
    <property type="match status" value="1"/>
</dbReference>
<evidence type="ECO:0000256" key="3">
    <source>
        <dbReference type="ARBA" id="ARBA00023015"/>
    </source>
</evidence>
<dbReference type="AlphaFoldDB" id="A0A549SNA5"/>
<dbReference type="GO" id="GO:0000976">
    <property type="term" value="F:transcription cis-regulatory region binding"/>
    <property type="evidence" value="ECO:0007669"/>
    <property type="project" value="TreeGrafter"/>
</dbReference>
<dbReference type="CDD" id="cd00383">
    <property type="entry name" value="trans_reg_C"/>
    <property type="match status" value="1"/>
</dbReference>
<dbReference type="InterPro" id="IPR001867">
    <property type="entry name" value="OmpR/PhoB-type_DNA-bd"/>
</dbReference>
<comment type="caution">
    <text evidence="10">The sequence shown here is derived from an EMBL/GenBank/DDBJ whole genome shotgun (WGS) entry which is preliminary data.</text>
</comment>
<dbReference type="Gene3D" id="6.10.250.690">
    <property type="match status" value="1"/>
</dbReference>
<dbReference type="InterPro" id="IPR039420">
    <property type="entry name" value="WalR-like"/>
</dbReference>
<sequence>MRILLVEDEPEMGRLVASLVAEAQFIVDRSGSLEETIEAATRFDYGLVLLDRRLPDGDGLSIVADLRRLRPGVRIIMLTALDSLDDTICGLDAGADDYLSKPFRGPELMARIRACLRRPGAEPQPLLAVGDLALDLVRREVTIGGRPVGLHRRELALLEALMRRADRVVAREALLDEVYGLYAEIQPHTLDTLVWRLRKRLESFGADVTIHLARGIGYMLTEAAR</sequence>
<evidence type="ECO:0000256" key="1">
    <source>
        <dbReference type="ARBA" id="ARBA00022553"/>
    </source>
</evidence>
<dbReference type="SMART" id="SM00448">
    <property type="entry name" value="REC"/>
    <property type="match status" value="1"/>
</dbReference>
<dbReference type="GO" id="GO:0006355">
    <property type="term" value="P:regulation of DNA-templated transcription"/>
    <property type="evidence" value="ECO:0007669"/>
    <property type="project" value="InterPro"/>
</dbReference>
<keyword evidence="1 6" id="KW-0597">Phosphoprotein</keyword>
<evidence type="ECO:0000313" key="11">
    <source>
        <dbReference type="Proteomes" id="UP000316781"/>
    </source>
</evidence>
<dbReference type="Gene3D" id="1.10.10.10">
    <property type="entry name" value="Winged helix-like DNA-binding domain superfamily/Winged helix DNA-binding domain"/>
    <property type="match status" value="1"/>
</dbReference>
<dbReference type="InterPro" id="IPR001789">
    <property type="entry name" value="Sig_transdc_resp-reg_receiver"/>
</dbReference>
<dbReference type="GO" id="GO:0032993">
    <property type="term" value="C:protein-DNA complex"/>
    <property type="evidence" value="ECO:0007669"/>
    <property type="project" value="TreeGrafter"/>
</dbReference>
<gene>
    <name evidence="10" type="ORF">FM996_14850</name>
</gene>
<keyword evidence="4 7" id="KW-0238">DNA-binding</keyword>
<organism evidence="10 11">
    <name type="scientific">Methylosinus sporium</name>
    <dbReference type="NCBI Taxonomy" id="428"/>
    <lineage>
        <taxon>Bacteria</taxon>
        <taxon>Pseudomonadati</taxon>
        <taxon>Pseudomonadota</taxon>
        <taxon>Alphaproteobacteria</taxon>
        <taxon>Hyphomicrobiales</taxon>
        <taxon>Methylocystaceae</taxon>
        <taxon>Methylosinus</taxon>
    </lineage>
</organism>
<dbReference type="GO" id="GO:0000156">
    <property type="term" value="F:phosphorelay response regulator activity"/>
    <property type="evidence" value="ECO:0007669"/>
    <property type="project" value="TreeGrafter"/>
</dbReference>
<dbReference type="Pfam" id="PF00486">
    <property type="entry name" value="Trans_reg_C"/>
    <property type="match status" value="1"/>
</dbReference>